<name>A0A4Y8KXV8_9BACT</name>
<evidence type="ECO:0000256" key="3">
    <source>
        <dbReference type="SAM" id="Phobius"/>
    </source>
</evidence>
<feature type="compositionally biased region" description="Low complexity" evidence="2">
    <location>
        <begin position="645"/>
        <end position="671"/>
    </location>
</feature>
<keyword evidence="3" id="KW-0812">Transmembrane</keyword>
<accession>A0A4Y8KXV8</accession>
<keyword evidence="3" id="KW-0472">Membrane</keyword>
<gene>
    <name evidence="5" type="ORF">E2605_14665</name>
</gene>
<evidence type="ECO:0000256" key="2">
    <source>
        <dbReference type="SAM" id="MobiDB-lite"/>
    </source>
</evidence>
<dbReference type="AlphaFoldDB" id="A0A4Y8KXV8"/>
<dbReference type="InterPro" id="IPR032812">
    <property type="entry name" value="SbsA_Ig"/>
</dbReference>
<evidence type="ECO:0000313" key="5">
    <source>
        <dbReference type="EMBL" id="TFD95056.1"/>
    </source>
</evidence>
<dbReference type="Proteomes" id="UP000297861">
    <property type="component" value="Unassembled WGS sequence"/>
</dbReference>
<feature type="region of interest" description="Disordered" evidence="2">
    <location>
        <begin position="374"/>
        <end position="398"/>
    </location>
</feature>
<keyword evidence="1" id="KW-0732">Signal</keyword>
<feature type="compositionally biased region" description="Basic and acidic residues" evidence="2">
    <location>
        <begin position="376"/>
        <end position="398"/>
    </location>
</feature>
<dbReference type="EMBL" id="SOML01000009">
    <property type="protein sequence ID" value="TFD95056.1"/>
    <property type="molecule type" value="Genomic_DNA"/>
</dbReference>
<proteinExistence type="predicted"/>
<evidence type="ECO:0000313" key="6">
    <source>
        <dbReference type="Proteomes" id="UP000297861"/>
    </source>
</evidence>
<feature type="region of interest" description="Disordered" evidence="2">
    <location>
        <begin position="613"/>
        <end position="671"/>
    </location>
</feature>
<feature type="domain" description="SbsA Ig-like" evidence="4">
    <location>
        <begin position="43"/>
        <end position="140"/>
    </location>
</feature>
<feature type="compositionally biased region" description="Basic and acidic residues" evidence="2">
    <location>
        <begin position="613"/>
        <end position="639"/>
    </location>
</feature>
<evidence type="ECO:0000259" key="4">
    <source>
        <dbReference type="Pfam" id="PF13205"/>
    </source>
</evidence>
<dbReference type="Pfam" id="PF13205">
    <property type="entry name" value="Big_5"/>
    <property type="match status" value="1"/>
</dbReference>
<dbReference type="STRING" id="1121485.GCA_000426485_02018"/>
<sequence>MFRRYISDSNKYIIRILSACGIAAFITACASIGSPSGGDYDLDPPKVVQVTPNFNETNVKKGKVEIIFDELVQLEKPEEKIIITPPQKNYPNIRAINNRVLVDLKDTLQENTTYTIDFTDAIVDNNEKNVLENFAVSFSTGDVVDSLAISGKVLTADNLEPLSAIYVGIHSDLSDTAFTKKPFLRISRTNELGRFTIKGISPGKYKIYALNDINRDYMYNDPGEAIAFLSDLIVPSSEAASRQDSIFDIKHIFDTIKTVNYTRFLPDNIVLRSFTSTFKRQYLQKVDRPSSDILNIFFGSATQMPKIEPLDIPAGINEWSVLERTAGNDTLKFWITKPAIAEMDTINLKVSYFATDTLNRLQPVTDTLSFVNRHRKQEEKEHEKQEKEREKRKKKNEEEKIEFLSIQTDIAQAFDVYKDINVEFERPIADLEKKQLRLQELVDSTYKDIDFVLKKDTLNPRKYSLQHKWKQGSQYKFAIDSAAIYSYDGKWNNKFDAGFKVKTEDQYGIITFYLNNVPDSIPAFIEILDKSDKVVRKEKVKLPKTSIINLNPGLYYARIIIDTNGNGKWDAGDYEKNLQPEMVYYYDKSVDLKAYWEMEEDWDITQLPLDKQKPLDITKNKPKDQDKKKKDLERKEANEKRRKNSQTNSTNTTNSTNRYNNTGTTNINNTY</sequence>
<keyword evidence="3" id="KW-1133">Transmembrane helix</keyword>
<evidence type="ECO:0000256" key="1">
    <source>
        <dbReference type="ARBA" id="ARBA00022729"/>
    </source>
</evidence>
<dbReference type="OrthoDB" id="9809989at2"/>
<protein>
    <recommendedName>
        <fullName evidence="4">SbsA Ig-like domain-containing protein</fullName>
    </recommendedName>
</protein>
<comment type="caution">
    <text evidence="5">The sequence shown here is derived from an EMBL/GenBank/DDBJ whole genome shotgun (WGS) entry which is preliminary data.</text>
</comment>
<organism evidence="5 6">
    <name type="scientific">Dysgonomonas capnocytophagoides</name>
    <dbReference type="NCBI Taxonomy" id="45254"/>
    <lineage>
        <taxon>Bacteria</taxon>
        <taxon>Pseudomonadati</taxon>
        <taxon>Bacteroidota</taxon>
        <taxon>Bacteroidia</taxon>
        <taxon>Bacteroidales</taxon>
        <taxon>Dysgonomonadaceae</taxon>
        <taxon>Dysgonomonas</taxon>
    </lineage>
</organism>
<keyword evidence="6" id="KW-1185">Reference proteome</keyword>
<dbReference type="RefSeq" id="WP_134437014.1">
    <property type="nucleotide sequence ID" value="NZ_SOML01000009.1"/>
</dbReference>
<reference evidence="5 6" key="1">
    <citation type="submission" date="2019-03" db="EMBL/GenBank/DDBJ databases">
        <title>San Antonio Military Medical Center submission to MRSN (WRAIR), pending publication.</title>
        <authorList>
            <person name="Blyth D.M."/>
            <person name="Mccarthy S.L."/>
            <person name="Schall S.E."/>
            <person name="Stam J.A."/>
            <person name="Ong A.C."/>
            <person name="Mcgann P.T."/>
        </authorList>
    </citation>
    <scope>NUCLEOTIDE SEQUENCE [LARGE SCALE GENOMIC DNA]</scope>
    <source>
        <strain evidence="5 6">MRSN571793</strain>
    </source>
</reference>
<dbReference type="PROSITE" id="PS51257">
    <property type="entry name" value="PROKAR_LIPOPROTEIN"/>
    <property type="match status" value="1"/>
</dbReference>
<feature type="transmembrane region" description="Helical" evidence="3">
    <location>
        <begin position="12"/>
        <end position="33"/>
    </location>
</feature>